<reference evidence="1 2" key="1">
    <citation type="submission" date="2023-07" db="EMBL/GenBank/DDBJ databases">
        <title>Genomic Encyclopedia of Type Strains, Phase IV (KMG-IV): sequencing the most valuable type-strain genomes for metagenomic binning, comparative biology and taxonomic classification.</title>
        <authorList>
            <person name="Goeker M."/>
        </authorList>
    </citation>
    <scope>NUCLEOTIDE SEQUENCE [LARGE SCALE GENOMIC DNA]</scope>
    <source>
        <strain evidence="1 2">DSM 5896</strain>
    </source>
</reference>
<accession>A0ABU0FIE0</accession>
<organism evidence="1 2">
    <name type="scientific">Labrys monachus</name>
    <dbReference type="NCBI Taxonomy" id="217067"/>
    <lineage>
        <taxon>Bacteria</taxon>
        <taxon>Pseudomonadati</taxon>
        <taxon>Pseudomonadota</taxon>
        <taxon>Alphaproteobacteria</taxon>
        <taxon>Hyphomicrobiales</taxon>
        <taxon>Xanthobacteraceae</taxon>
        <taxon>Labrys</taxon>
    </lineage>
</organism>
<proteinExistence type="predicted"/>
<keyword evidence="2" id="KW-1185">Reference proteome</keyword>
<sequence>MKDRAANFLASLRFEEPPAPMTAPLRAIWHGLRGEWDSAHEIVQAGSDQDSAWVHAWLHRVEGDLSNARYWYGRAQKQMPAGTTGEEGEAIAAALLQTGVETAP</sequence>
<name>A0ABU0FIE0_9HYPH</name>
<evidence type="ECO:0000313" key="2">
    <source>
        <dbReference type="Proteomes" id="UP001237448"/>
    </source>
</evidence>
<evidence type="ECO:0000313" key="1">
    <source>
        <dbReference type="EMBL" id="MDQ0394376.1"/>
    </source>
</evidence>
<gene>
    <name evidence="1" type="ORF">J3R73_004168</name>
</gene>
<protein>
    <submittedName>
        <fullName evidence="1">Uncharacterized protein</fullName>
    </submittedName>
</protein>
<dbReference type="EMBL" id="JAUSVK010000001">
    <property type="protein sequence ID" value="MDQ0394376.1"/>
    <property type="molecule type" value="Genomic_DNA"/>
</dbReference>
<dbReference type="RefSeq" id="WP_307431276.1">
    <property type="nucleotide sequence ID" value="NZ_JAUSVK010000001.1"/>
</dbReference>
<dbReference type="Proteomes" id="UP001237448">
    <property type="component" value="Unassembled WGS sequence"/>
</dbReference>
<comment type="caution">
    <text evidence="1">The sequence shown here is derived from an EMBL/GenBank/DDBJ whole genome shotgun (WGS) entry which is preliminary data.</text>
</comment>